<organism evidence="3 4">
    <name type="scientific">Lingula anatina</name>
    <name type="common">Brachiopod</name>
    <name type="synonym">Lingula unguis</name>
    <dbReference type="NCBI Taxonomy" id="7574"/>
    <lineage>
        <taxon>Eukaryota</taxon>
        <taxon>Metazoa</taxon>
        <taxon>Spiralia</taxon>
        <taxon>Lophotrochozoa</taxon>
        <taxon>Brachiopoda</taxon>
        <taxon>Linguliformea</taxon>
        <taxon>Lingulata</taxon>
        <taxon>Lingulida</taxon>
        <taxon>Linguloidea</taxon>
        <taxon>Lingulidae</taxon>
        <taxon>Lingula</taxon>
    </lineage>
</organism>
<proteinExistence type="predicted"/>
<dbReference type="GO" id="GO:0031902">
    <property type="term" value="C:late endosome membrane"/>
    <property type="evidence" value="ECO:0007669"/>
    <property type="project" value="TreeGrafter"/>
</dbReference>
<protein>
    <submittedName>
        <fullName evidence="4">Uncharacterized protein LOC106161223 isoform X1</fullName>
    </submittedName>
</protein>
<dbReference type="GO" id="GO:0005789">
    <property type="term" value="C:endoplasmic reticulum membrane"/>
    <property type="evidence" value="ECO:0007669"/>
    <property type="project" value="TreeGrafter"/>
</dbReference>
<gene>
    <name evidence="4" type="primary">LOC106161223</name>
</gene>
<evidence type="ECO:0000313" key="3">
    <source>
        <dbReference type="Proteomes" id="UP000085678"/>
    </source>
</evidence>
<evidence type="ECO:0000256" key="1">
    <source>
        <dbReference type="SAM" id="Phobius"/>
    </source>
</evidence>
<dbReference type="Proteomes" id="UP000085678">
    <property type="component" value="Unplaced"/>
</dbReference>
<dbReference type="GO" id="GO:0016197">
    <property type="term" value="P:endosomal transport"/>
    <property type="evidence" value="ECO:0007669"/>
    <property type="project" value="TreeGrafter"/>
</dbReference>
<reference evidence="4" key="1">
    <citation type="submission" date="2025-08" db="UniProtKB">
        <authorList>
            <consortium name="RefSeq"/>
        </authorList>
    </citation>
    <scope>IDENTIFICATION</scope>
    <source>
        <tissue evidence="4">Gonads</tissue>
    </source>
</reference>
<accession>A0A1S3I5N5</accession>
<keyword evidence="1" id="KW-0812">Transmembrane</keyword>
<sequence>MDFHWRHVGAPVSGYTKFTSKKMAVVPMKIRKVIIQAGAILLILWSLVNLHSTLFSCKEATPEPPANVPKPGVVIDWSSLVIHTELGGTDHSPDVTRFIKDSLIFAPQTMVSEWPEKEVKDISKGQNVKDTSQFGQSSAIDSILNEKRNGVFVSAGEWDGLTYSDTMYLARKRNWTGLLIEPNPVAFVELVKNRPESFKLSACLDSESRRMTYLAAGMYGGLVGNLFNTPEARQELRATVVKSYEIFCFRLDTILQSVGIGHIDLLVLDIENSELEVLRTFPFEKFTINMILVDFKVHDIHGFGSKDAKRTEQKFGEISEILERWGFQECTVFPRIPLKLSALDVLYVNKNVDDSILSHEGYMHYCTKHQPSDRS</sequence>
<keyword evidence="1" id="KW-0472">Membrane</keyword>
<evidence type="ECO:0000313" key="4">
    <source>
        <dbReference type="RefSeq" id="XP_013393567.1"/>
    </source>
</evidence>
<dbReference type="GeneID" id="106161223"/>
<dbReference type="Pfam" id="PF05050">
    <property type="entry name" value="Methyltransf_21"/>
    <property type="match status" value="1"/>
</dbReference>
<dbReference type="PANTHER" id="PTHR34009:SF2">
    <property type="entry name" value="PROTEIN STAR"/>
    <property type="match status" value="1"/>
</dbReference>
<dbReference type="Gene3D" id="3.40.50.150">
    <property type="entry name" value="Vaccinia Virus protein VP39"/>
    <property type="match status" value="1"/>
</dbReference>
<dbReference type="InterPro" id="IPR053202">
    <property type="entry name" value="EGF_Rcpt_Signaling_Reg"/>
</dbReference>
<dbReference type="InterPro" id="IPR029063">
    <property type="entry name" value="SAM-dependent_MTases_sf"/>
</dbReference>
<dbReference type="InterPro" id="IPR006342">
    <property type="entry name" value="FkbM_mtfrase"/>
</dbReference>
<dbReference type="SUPFAM" id="SSF53335">
    <property type="entry name" value="S-adenosyl-L-methionine-dependent methyltransferases"/>
    <property type="match status" value="1"/>
</dbReference>
<dbReference type="AlphaFoldDB" id="A0A1S3I5N5"/>
<evidence type="ECO:0000259" key="2">
    <source>
        <dbReference type="Pfam" id="PF05050"/>
    </source>
</evidence>
<keyword evidence="3" id="KW-1185">Reference proteome</keyword>
<dbReference type="GO" id="GO:0005886">
    <property type="term" value="C:plasma membrane"/>
    <property type="evidence" value="ECO:0007669"/>
    <property type="project" value="TreeGrafter"/>
</dbReference>
<dbReference type="PANTHER" id="PTHR34009">
    <property type="entry name" value="PROTEIN STAR"/>
    <property type="match status" value="1"/>
</dbReference>
<dbReference type="RefSeq" id="XP_013393567.1">
    <property type="nucleotide sequence ID" value="XM_013538113.1"/>
</dbReference>
<dbReference type="GO" id="GO:0006888">
    <property type="term" value="P:endoplasmic reticulum to Golgi vesicle-mediated transport"/>
    <property type="evidence" value="ECO:0007669"/>
    <property type="project" value="TreeGrafter"/>
</dbReference>
<dbReference type="InParanoid" id="A0A1S3I5N5"/>
<dbReference type="GO" id="GO:0005794">
    <property type="term" value="C:Golgi apparatus"/>
    <property type="evidence" value="ECO:0007669"/>
    <property type="project" value="TreeGrafter"/>
</dbReference>
<dbReference type="OrthoDB" id="6357215at2759"/>
<dbReference type="KEGG" id="lak:106161223"/>
<feature type="transmembrane region" description="Helical" evidence="1">
    <location>
        <begin position="30"/>
        <end position="48"/>
    </location>
</feature>
<feature type="domain" description="Methyltransferase FkbM" evidence="2">
    <location>
        <begin position="159"/>
        <end position="328"/>
    </location>
</feature>
<keyword evidence="1" id="KW-1133">Transmembrane helix</keyword>
<name>A0A1S3I5N5_LINAN</name>